<feature type="signal peptide" evidence="11">
    <location>
        <begin position="1"/>
        <end position="23"/>
    </location>
</feature>
<dbReference type="RefSeq" id="XP_504970.3">
    <property type="nucleotide sequence ID" value="XM_504970.3"/>
</dbReference>
<evidence type="ECO:0000256" key="2">
    <source>
        <dbReference type="ARBA" id="ARBA00006931"/>
    </source>
</evidence>
<dbReference type="InterPro" id="IPR039529">
    <property type="entry name" value="PGAP1/BST1"/>
</dbReference>
<evidence type="ECO:0000259" key="12">
    <source>
        <dbReference type="Pfam" id="PF07819"/>
    </source>
</evidence>
<dbReference type="VEuPathDB" id="FungiDB:YALI0_F03927g"/>
<evidence type="ECO:0000256" key="1">
    <source>
        <dbReference type="ARBA" id="ARBA00004477"/>
    </source>
</evidence>
<evidence type="ECO:0000256" key="5">
    <source>
        <dbReference type="ARBA" id="ARBA00022801"/>
    </source>
</evidence>
<dbReference type="OMA" id="ASANTHK"/>
<evidence type="ECO:0000256" key="4">
    <source>
        <dbReference type="ARBA" id="ARBA00022692"/>
    </source>
</evidence>
<dbReference type="InterPro" id="IPR012908">
    <property type="entry name" value="PGAP1-ab_dom-like"/>
</dbReference>
<dbReference type="InterPro" id="IPR029058">
    <property type="entry name" value="AB_hydrolase_fold"/>
</dbReference>
<feature type="transmembrane region" description="Helical" evidence="10">
    <location>
        <begin position="853"/>
        <end position="871"/>
    </location>
</feature>
<feature type="transmembrane region" description="Helical" evidence="10">
    <location>
        <begin position="971"/>
        <end position="990"/>
    </location>
</feature>
<evidence type="ECO:0000256" key="8">
    <source>
        <dbReference type="ARBA" id="ARBA00022989"/>
    </source>
</evidence>
<dbReference type="Proteomes" id="UP000182444">
    <property type="component" value="Chromosome 1F"/>
</dbReference>
<feature type="transmembrane region" description="Helical" evidence="10">
    <location>
        <begin position="908"/>
        <end position="936"/>
    </location>
</feature>
<sequence>MHIATFPALAITALALVLWATVATHSSNTNSCHMSYMKPDMIAMTGFNTTQTPLAHKYSLHLYRELDVDLSREVGGRPVLFVPGNGGSMRQIRSIAGEAAVQYWHDPRRAGADADTWANGSTARPKSALQKLNTFAFGDTESDTEGVRGLGDAVTARDMSGDDRRDAVERPLSNGKLPSQWPDDLPLDFFTVNFQEDLTAFDGTTVIDQAEYLNQAIAYILSLYSSHPNPPTSVIVIGHSMGGIVARTMVTLDSYIHGSINTILTLATPHVLPPVSFDKGIVGLYHNVNEFWKTETVPGGKLEDTLLVSVTGGIRDQMIPAEYSSVDTFLPPTNGFAVATTSIPDVWMSIDHQAMVWCHQLRRVVAETLLVVAGETTEKVSTRLDTFQEYFLSGMERVEKKAQNASESSKLTLDTLVSINTPLTTTSNIIINDHSPNQLVKTKSYFKFPVLKASEINEMSRSFAMPVDKGKSLLVKTNMPLEDLHILVCRTNTGDVDTNGFSFLRYGSKSKGVRVGTDTLVCANVAGEAVAMPSSIKYATGAKIPEEEETGEDNDIPVDSAISSTSLSEYIQLDASSLSGFQYVVVIDNTMSETISSDSYLLAEMALPSDMAVVAAPTWWEVLKVGRFTIELPEKRALLTKISLPHFWSSLVAFSIRLSTSDSFSMEYQCEAKKSMGSEHDVLFAPLLMQYSAQLHEAKFSTNLCGGYEQGTRVAVHGGAPYMPLAEGRDVSGTELYLWTDSSSRSSESLSLTLEIDLWGSLGRFLGFYRVMFAIFPMFVFLCLLMIQLRVWTTTELFVSLSDALDVFVDFQLPWILAGSCAIPFVPHVLVSLLYPQMSQPGQFFLGLNGTHLWFLGPVSLVIATGIVVVLHWLLQILTLWVCQCYYMLGLAPIAPESPFSVRRIVTISFLLLLVFKIVPHQFAFMVAVLVMAMGAGKARVGRLMQSEDKDNKSEPCVVIDRNLINYTHSLLLLLVLLLPINAPTLVVWLHNMANKWHTPLESHHEVSAILPILLLVLTASRGIMIRLPQSKRAIYATFAFLAYFALFVLFHGVVHSYRLHLLTNGLCLCLLYLSL</sequence>
<dbReference type="EC" id="3.1.-.-" evidence="10"/>
<dbReference type="GO" id="GO:0006888">
    <property type="term" value="P:endoplasmic reticulum to Golgi vesicle-mediated transport"/>
    <property type="evidence" value="ECO:0007669"/>
    <property type="project" value="TreeGrafter"/>
</dbReference>
<dbReference type="Pfam" id="PF25140">
    <property type="entry name" value="PGAP1_TMD"/>
    <property type="match status" value="1"/>
</dbReference>
<keyword evidence="3 10" id="KW-0813">Transport</keyword>
<evidence type="ECO:0000256" key="10">
    <source>
        <dbReference type="RuleBase" id="RU365011"/>
    </source>
</evidence>
<dbReference type="PANTHER" id="PTHR15495:SF7">
    <property type="entry name" value="GPI INOSITOL-DEACYLASE"/>
    <property type="match status" value="1"/>
</dbReference>
<evidence type="ECO:0000256" key="6">
    <source>
        <dbReference type="ARBA" id="ARBA00022824"/>
    </source>
</evidence>
<dbReference type="SMR" id="A0A1D8NLV4"/>
<accession>A0A1D8NLV4</accession>
<dbReference type="VEuPathDB" id="FungiDB:YALI1_F05871g"/>
<feature type="domain" description="GPI inositol-deacylase PGAP1-like alpha/beta" evidence="12">
    <location>
        <begin position="74"/>
        <end position="370"/>
    </location>
</feature>
<feature type="domain" description="GPI inositol-deacylase transmembrane" evidence="13">
    <location>
        <begin position="772"/>
        <end position="1075"/>
    </location>
</feature>
<keyword evidence="4 10" id="KW-0812">Transmembrane</keyword>
<dbReference type="Pfam" id="PF07819">
    <property type="entry name" value="PGAP1"/>
    <property type="match status" value="1"/>
</dbReference>
<comment type="subcellular location">
    <subcellularLocation>
        <location evidence="1">Endoplasmic reticulum membrane</location>
        <topology evidence="1">Multi-pass membrane protein</topology>
    </subcellularLocation>
</comment>
<keyword evidence="7 10" id="KW-0653">Protein transport</keyword>
<dbReference type="GO" id="GO:0050185">
    <property type="term" value="F:phosphatidylinositol deacylase activity"/>
    <property type="evidence" value="ECO:0007669"/>
    <property type="project" value="TreeGrafter"/>
</dbReference>
<feature type="transmembrane region" description="Helical" evidence="10">
    <location>
        <begin position="1035"/>
        <end position="1052"/>
    </location>
</feature>
<dbReference type="AlphaFoldDB" id="A0A1D8NLV4"/>
<keyword evidence="5 10" id="KW-0378">Hydrolase</keyword>
<keyword evidence="9 10" id="KW-0472">Membrane</keyword>
<evidence type="ECO:0000256" key="3">
    <source>
        <dbReference type="ARBA" id="ARBA00022448"/>
    </source>
</evidence>
<comment type="function">
    <text evidence="10">Involved in inositol deacylation of GPI-anchored proteins which plays important roles in the quality control and ER-associated degradation of GPI-anchored proteins.</text>
</comment>
<keyword evidence="11" id="KW-0732">Signal</keyword>
<dbReference type="Gene3D" id="3.40.50.1820">
    <property type="entry name" value="alpha/beta hydrolase"/>
    <property type="match status" value="1"/>
</dbReference>
<feature type="transmembrane region" description="Helical" evidence="10">
    <location>
        <begin position="878"/>
        <end position="896"/>
    </location>
</feature>
<feature type="chain" id="PRO_5030026704" description="GPI inositol-deacylase" evidence="11">
    <location>
        <begin position="24"/>
        <end position="1076"/>
    </location>
</feature>
<dbReference type="PANTHER" id="PTHR15495">
    <property type="entry name" value="NEGATIVE REGULATOR OF VESICLE FORMATION-RELATED"/>
    <property type="match status" value="1"/>
</dbReference>
<evidence type="ECO:0000259" key="13">
    <source>
        <dbReference type="Pfam" id="PF25140"/>
    </source>
</evidence>
<keyword evidence="8 10" id="KW-1133">Transmembrane helix</keyword>
<dbReference type="GO" id="GO:0006505">
    <property type="term" value="P:GPI anchor metabolic process"/>
    <property type="evidence" value="ECO:0007669"/>
    <property type="project" value="TreeGrafter"/>
</dbReference>
<dbReference type="Pfam" id="PF25141">
    <property type="entry name" value="PGAP1_2nd"/>
    <property type="match status" value="1"/>
</dbReference>
<dbReference type="InterPro" id="IPR056824">
    <property type="entry name" value="PGAP1_TMD"/>
</dbReference>
<dbReference type="EMBL" id="CP017558">
    <property type="protein sequence ID" value="AOW06620.1"/>
    <property type="molecule type" value="Genomic_DNA"/>
</dbReference>
<evidence type="ECO:0000313" key="14">
    <source>
        <dbReference type="EMBL" id="AOW06620.1"/>
    </source>
</evidence>
<proteinExistence type="inferred from homology"/>
<comment type="similarity">
    <text evidence="2 10">Belongs to the GPI inositol-deacylase family.</text>
</comment>
<evidence type="ECO:0000313" key="15">
    <source>
        <dbReference type="Proteomes" id="UP000182444"/>
    </source>
</evidence>
<feature type="transmembrane region" description="Helical" evidence="10">
    <location>
        <begin position="771"/>
        <end position="792"/>
    </location>
</feature>
<protein>
    <recommendedName>
        <fullName evidence="10">GPI inositol-deacylase</fullName>
        <ecNumber evidence="10">3.1.-.-</ecNumber>
    </recommendedName>
</protein>
<organism evidence="14 15">
    <name type="scientific">Yarrowia lipolytica</name>
    <name type="common">Candida lipolytica</name>
    <dbReference type="NCBI Taxonomy" id="4952"/>
    <lineage>
        <taxon>Eukaryota</taxon>
        <taxon>Fungi</taxon>
        <taxon>Dikarya</taxon>
        <taxon>Ascomycota</taxon>
        <taxon>Saccharomycotina</taxon>
        <taxon>Dipodascomycetes</taxon>
        <taxon>Dipodascales</taxon>
        <taxon>Dipodascales incertae sedis</taxon>
        <taxon>Yarrowia</taxon>
    </lineage>
</organism>
<feature type="transmembrane region" description="Helical" evidence="10">
    <location>
        <begin position="1010"/>
        <end position="1028"/>
    </location>
</feature>
<evidence type="ECO:0000256" key="9">
    <source>
        <dbReference type="ARBA" id="ARBA00023136"/>
    </source>
</evidence>
<dbReference type="GeneID" id="2907718"/>
<reference evidence="14 15" key="1">
    <citation type="journal article" date="2016" name="PLoS ONE">
        <title>Sequence Assembly of Yarrowia lipolytica Strain W29/CLIB89 Shows Transposable Element Diversity.</title>
        <authorList>
            <person name="Magnan C."/>
            <person name="Yu J."/>
            <person name="Chang I."/>
            <person name="Jahn E."/>
            <person name="Kanomata Y."/>
            <person name="Wu J."/>
            <person name="Zeller M."/>
            <person name="Oakes M."/>
            <person name="Baldi P."/>
            <person name="Sandmeyer S."/>
        </authorList>
    </citation>
    <scope>NUCLEOTIDE SEQUENCE [LARGE SCALE GENOMIC DNA]</scope>
    <source>
        <strain evidence="15">CLIB89(W29)</strain>
    </source>
</reference>
<evidence type="ECO:0000256" key="7">
    <source>
        <dbReference type="ARBA" id="ARBA00022927"/>
    </source>
</evidence>
<evidence type="ECO:0000256" key="11">
    <source>
        <dbReference type="SAM" id="SignalP"/>
    </source>
</evidence>
<feature type="transmembrane region" description="Helical" evidence="10">
    <location>
        <begin position="813"/>
        <end position="833"/>
    </location>
</feature>
<keyword evidence="6 10" id="KW-0256">Endoplasmic reticulum</keyword>
<gene>
    <name evidence="14" type="ORF">YALI1_F05871g</name>
</gene>
<name>A0A1D8NLV4_YARLL</name>
<dbReference type="GO" id="GO:0005789">
    <property type="term" value="C:endoplasmic reticulum membrane"/>
    <property type="evidence" value="ECO:0007669"/>
    <property type="project" value="UniProtKB-SubCell"/>
</dbReference>
<dbReference type="GO" id="GO:0015031">
    <property type="term" value="P:protein transport"/>
    <property type="evidence" value="ECO:0007669"/>
    <property type="project" value="UniProtKB-KW"/>
</dbReference>
<dbReference type="eggNOG" id="KOG3724">
    <property type="taxonomic scope" value="Eukaryota"/>
</dbReference>
<dbReference type="KEGG" id="yli:2907718"/>
<dbReference type="SUPFAM" id="SSF53474">
    <property type="entry name" value="alpha/beta-Hydrolases"/>
    <property type="match status" value="1"/>
</dbReference>